<accession>A0A0U4FIJ4</accession>
<dbReference type="AlphaFoldDB" id="A0A0U4FIJ4"/>
<dbReference type="STRING" id="1472767.AOX59_07385"/>
<reference evidence="1 2" key="1">
    <citation type="submission" date="2016-01" db="EMBL/GenBank/DDBJ databases">
        <title>Complete genome sequence of strain Lentibacillus amyloliquefaciens LAM0015T isolated from saline sediment.</title>
        <authorList>
            <person name="Wang J.-L."/>
            <person name="He M.-X."/>
        </authorList>
    </citation>
    <scope>NUCLEOTIDE SEQUENCE [LARGE SCALE GENOMIC DNA]</scope>
    <source>
        <strain evidence="1 2">LAM0015</strain>
    </source>
</reference>
<dbReference type="InterPro" id="IPR023401">
    <property type="entry name" value="ODC_N"/>
</dbReference>
<dbReference type="PANTHER" id="PTHR13812">
    <property type="entry name" value="KETIMINE REDUCTASE MU-CRYSTALLIN"/>
    <property type="match status" value="1"/>
</dbReference>
<dbReference type="InterPro" id="IPR036291">
    <property type="entry name" value="NAD(P)-bd_dom_sf"/>
</dbReference>
<sequence length="321" mass="34833">MLFLSEQNIKEAVTMKDVIDAIDATYGIYETGKFQMPQRMQVKEDDNTLLLMPCFTGDAIGTKLVTIFPNNQTLPTLHGLVVLNDSETGDIKGILNGSFLTGMRTGAIGGSGVRHLAKNDASTLAIVGTGVQGFYQAIAACTERPIRDIYLFNRSPEKIAAFKKSLQEWVGTDISIHANDSVNEAIKDAAIVITATTSKQPVLPDNPNLLKNKLFIGVGSFQPAMREFPESLFKIAGRVMVDTEHAIEESGDIATPIEKGWIDRESILTMSEQISDKSAGVIEEGKTVVLKTTGMALFDAVVANLMYQKAQEKGIGTNLTM</sequence>
<dbReference type="EMBL" id="CP013862">
    <property type="protein sequence ID" value="ALX48446.1"/>
    <property type="molecule type" value="Genomic_DNA"/>
</dbReference>
<evidence type="ECO:0000313" key="1">
    <source>
        <dbReference type="EMBL" id="ALX48446.1"/>
    </source>
</evidence>
<dbReference type="PANTHER" id="PTHR13812:SF19">
    <property type="entry name" value="KETIMINE REDUCTASE MU-CRYSTALLIN"/>
    <property type="match status" value="1"/>
</dbReference>
<dbReference type="InterPro" id="IPR003462">
    <property type="entry name" value="ODC_Mu_crystall"/>
</dbReference>
<name>A0A0U4FIJ4_9BACI</name>
<keyword evidence="2" id="KW-1185">Reference proteome</keyword>
<organism evidence="1 2">
    <name type="scientific">Lentibacillus amyloliquefaciens</name>
    <dbReference type="NCBI Taxonomy" id="1472767"/>
    <lineage>
        <taxon>Bacteria</taxon>
        <taxon>Bacillati</taxon>
        <taxon>Bacillota</taxon>
        <taxon>Bacilli</taxon>
        <taxon>Bacillales</taxon>
        <taxon>Bacillaceae</taxon>
        <taxon>Lentibacillus</taxon>
    </lineage>
</organism>
<dbReference type="Pfam" id="PF02423">
    <property type="entry name" value="OCD_Mu_crystall"/>
    <property type="match status" value="1"/>
</dbReference>
<dbReference type="Gene3D" id="3.40.50.720">
    <property type="entry name" value="NAD(P)-binding Rossmann-like Domain"/>
    <property type="match status" value="1"/>
</dbReference>
<dbReference type="Gene3D" id="3.30.1780.10">
    <property type="entry name" value="ornithine cyclodeaminase, domain 1"/>
    <property type="match status" value="1"/>
</dbReference>
<proteinExistence type="predicted"/>
<dbReference type="SUPFAM" id="SSF51735">
    <property type="entry name" value="NAD(P)-binding Rossmann-fold domains"/>
    <property type="match status" value="1"/>
</dbReference>
<dbReference type="Proteomes" id="UP000050331">
    <property type="component" value="Chromosome"/>
</dbReference>
<dbReference type="RefSeq" id="WP_068444004.1">
    <property type="nucleotide sequence ID" value="NZ_CP013862.1"/>
</dbReference>
<dbReference type="PIRSF" id="PIRSF001439">
    <property type="entry name" value="CryM"/>
    <property type="match status" value="1"/>
</dbReference>
<dbReference type="KEGG" id="lao:AOX59_07385"/>
<gene>
    <name evidence="1" type="ORF">AOX59_07385</name>
</gene>
<protein>
    <recommendedName>
        <fullName evidence="3">Ornithine cyclodeaminase</fullName>
    </recommendedName>
</protein>
<evidence type="ECO:0000313" key="2">
    <source>
        <dbReference type="Proteomes" id="UP000050331"/>
    </source>
</evidence>
<evidence type="ECO:0008006" key="3">
    <source>
        <dbReference type="Google" id="ProtNLM"/>
    </source>
</evidence>
<dbReference type="GO" id="GO:0005737">
    <property type="term" value="C:cytoplasm"/>
    <property type="evidence" value="ECO:0007669"/>
    <property type="project" value="TreeGrafter"/>
</dbReference>